<accession>A0AAD8K4D8</accession>
<comment type="caution">
    <text evidence="1">The sequence shown here is derived from an EMBL/GenBank/DDBJ whole genome shotgun (WGS) entry which is preliminary data.</text>
</comment>
<gene>
    <name evidence="1" type="ORF">QVD17_30843</name>
</gene>
<evidence type="ECO:0000313" key="1">
    <source>
        <dbReference type="EMBL" id="KAK1415073.1"/>
    </source>
</evidence>
<evidence type="ECO:0000313" key="2">
    <source>
        <dbReference type="Proteomes" id="UP001229421"/>
    </source>
</evidence>
<dbReference type="Proteomes" id="UP001229421">
    <property type="component" value="Unassembled WGS sequence"/>
</dbReference>
<name>A0AAD8K4D8_TARER</name>
<sequence>MTTVQSGNEHVKYSRVKVIDICRVTSCVTIQPGEEMLSLYSRVKEKSYLAVQLCCCVKKKACRVKKTTVLPGDEERMPDDVLKTTILPGDE</sequence>
<proteinExistence type="predicted"/>
<dbReference type="AlphaFoldDB" id="A0AAD8K4D8"/>
<dbReference type="EMBL" id="JAUHHV010000008">
    <property type="protein sequence ID" value="KAK1415073.1"/>
    <property type="molecule type" value="Genomic_DNA"/>
</dbReference>
<organism evidence="1 2">
    <name type="scientific">Tagetes erecta</name>
    <name type="common">African marigold</name>
    <dbReference type="NCBI Taxonomy" id="13708"/>
    <lineage>
        <taxon>Eukaryota</taxon>
        <taxon>Viridiplantae</taxon>
        <taxon>Streptophyta</taxon>
        <taxon>Embryophyta</taxon>
        <taxon>Tracheophyta</taxon>
        <taxon>Spermatophyta</taxon>
        <taxon>Magnoliopsida</taxon>
        <taxon>eudicotyledons</taxon>
        <taxon>Gunneridae</taxon>
        <taxon>Pentapetalae</taxon>
        <taxon>asterids</taxon>
        <taxon>campanulids</taxon>
        <taxon>Asterales</taxon>
        <taxon>Asteraceae</taxon>
        <taxon>Asteroideae</taxon>
        <taxon>Heliantheae alliance</taxon>
        <taxon>Tageteae</taxon>
        <taxon>Tagetes</taxon>
    </lineage>
</organism>
<keyword evidence="2" id="KW-1185">Reference proteome</keyword>
<protein>
    <submittedName>
        <fullName evidence="1">Uncharacterized protein</fullName>
    </submittedName>
</protein>
<reference evidence="1" key="1">
    <citation type="journal article" date="2023" name="bioRxiv">
        <title>Improved chromosome-level genome assembly for marigold (Tagetes erecta).</title>
        <authorList>
            <person name="Jiang F."/>
            <person name="Yuan L."/>
            <person name="Wang S."/>
            <person name="Wang H."/>
            <person name="Xu D."/>
            <person name="Wang A."/>
            <person name="Fan W."/>
        </authorList>
    </citation>
    <scope>NUCLEOTIDE SEQUENCE</scope>
    <source>
        <strain evidence="1">WSJ</strain>
        <tissue evidence="1">Leaf</tissue>
    </source>
</reference>